<evidence type="ECO:0000313" key="2">
    <source>
        <dbReference type="EMBL" id="KAK3260567.1"/>
    </source>
</evidence>
<reference evidence="2" key="2">
    <citation type="submission" date="2023-06" db="EMBL/GenBank/DDBJ databases">
        <title>Long-read-based genome assembly of the green algal bacterivore Cymbomonas tetramitiformis.</title>
        <authorList>
            <person name="Gyaltshen Y."/>
            <person name="Rozenberg A."/>
            <person name="Paasch A."/>
            <person name="Burns J.A."/>
            <person name="Warring S."/>
            <person name="Larson R."/>
            <person name="Maurer-Alcala X."/>
            <person name="Dacks J."/>
            <person name="Kim E."/>
        </authorList>
    </citation>
    <scope>NUCLEOTIDE SEQUENCE</scope>
    <source>
        <strain evidence="2">PLY_AMNH</strain>
    </source>
</reference>
<dbReference type="AlphaFoldDB" id="A0AAE0KTV9"/>
<comment type="caution">
    <text evidence="2">The sequence shown here is derived from an EMBL/GenBank/DDBJ whole genome shotgun (WGS) entry which is preliminary data.</text>
</comment>
<protein>
    <submittedName>
        <fullName evidence="2">Uncharacterized protein</fullName>
    </submittedName>
</protein>
<dbReference type="Proteomes" id="UP001190700">
    <property type="component" value="Unassembled WGS sequence"/>
</dbReference>
<reference evidence="2 4" key="1">
    <citation type="journal article" date="2015" name="Genome Biol. Evol.">
        <title>Comparative Genomics of a Bacterivorous Green Alga Reveals Evolutionary Causalities and Consequences of Phago-Mixotrophic Mode of Nutrition.</title>
        <authorList>
            <person name="Burns J.A."/>
            <person name="Paasch A."/>
            <person name="Narechania A."/>
            <person name="Kim E."/>
        </authorList>
    </citation>
    <scope>NUCLEOTIDE SEQUENCE [LARGE SCALE GENOMIC DNA]</scope>
    <source>
        <strain evidence="2">PLY_AMNH</strain>
    </source>
</reference>
<evidence type="ECO:0000313" key="4">
    <source>
        <dbReference type="Proteomes" id="UP001190700"/>
    </source>
</evidence>
<sequence length="123" mass="13245">MGSGGTEVKQSESSVDDESKYPVGYFDESDDSSVEEGGHLASPHFLQTLLERGSPLDKGFQGESQDSGGVLDPSLEARIFTAARVFCGHGAYESFEGGGAQEDFDGGAYEEYGCEHNYYSDDY</sequence>
<dbReference type="EMBL" id="LGRX02011502">
    <property type="protein sequence ID" value="KAK3268883.1"/>
    <property type="molecule type" value="Genomic_DNA"/>
</dbReference>
<dbReference type="EMBL" id="LGRX02017581">
    <property type="protein sequence ID" value="KAK3260567.1"/>
    <property type="molecule type" value="Genomic_DNA"/>
</dbReference>
<evidence type="ECO:0000256" key="1">
    <source>
        <dbReference type="SAM" id="MobiDB-lite"/>
    </source>
</evidence>
<accession>A0AAE0KTV9</accession>
<gene>
    <name evidence="3" type="ORF">CYMTET_22639</name>
    <name evidence="2" type="ORF">CYMTET_30477</name>
</gene>
<evidence type="ECO:0000313" key="3">
    <source>
        <dbReference type="EMBL" id="KAK3268883.1"/>
    </source>
</evidence>
<feature type="region of interest" description="Disordered" evidence="1">
    <location>
        <begin position="1"/>
        <end position="46"/>
    </location>
</feature>
<name>A0AAE0KTV9_9CHLO</name>
<keyword evidence="4" id="KW-1185">Reference proteome</keyword>
<organism evidence="2 4">
    <name type="scientific">Cymbomonas tetramitiformis</name>
    <dbReference type="NCBI Taxonomy" id="36881"/>
    <lineage>
        <taxon>Eukaryota</taxon>
        <taxon>Viridiplantae</taxon>
        <taxon>Chlorophyta</taxon>
        <taxon>Pyramimonadophyceae</taxon>
        <taxon>Pyramimonadales</taxon>
        <taxon>Pyramimonadaceae</taxon>
        <taxon>Cymbomonas</taxon>
    </lineage>
</organism>
<proteinExistence type="predicted"/>